<dbReference type="PANTHER" id="PTHR35524:SF1">
    <property type="entry name" value="ALPHA-ACETOLACTATE DECARBOXYLASE"/>
    <property type="match status" value="1"/>
</dbReference>
<evidence type="ECO:0000256" key="5">
    <source>
        <dbReference type="ARBA" id="ARBA00020164"/>
    </source>
</evidence>
<evidence type="ECO:0000256" key="6">
    <source>
        <dbReference type="ARBA" id="ARBA00022793"/>
    </source>
</evidence>
<comment type="similarity">
    <text evidence="3 9">Belongs to the alpha-acetolactate decarboxylase family.</text>
</comment>
<sequence length="233" mass="26266">MHKLYQHGTLGALMAGLLEGTATVDELLTKGDFGIATLTGSDGEVIFLEGEAFHANEHGDFVQLSGEERTPYATIAHFKSDHQFNVKHMDSNTFKDKVKSEMLSENLFSAVKATGTFKSMHVRMMPKQDPPYTKLMDSVESQPEVTLMDIKGTIVGFFTPDLFHGIGAKGFHIHFVDDQNMYGGHILDFEIENASIELQNFETFEQHFPIDNKTFLNEKIDEEMVRRDIEKGE</sequence>
<comment type="catalytic activity">
    <reaction evidence="1 9">
        <text>(2S)-2-acetolactate + H(+) = (R)-acetoin + CO2</text>
        <dbReference type="Rhea" id="RHEA:21580"/>
        <dbReference type="ChEBI" id="CHEBI:15378"/>
        <dbReference type="ChEBI" id="CHEBI:15686"/>
        <dbReference type="ChEBI" id="CHEBI:16526"/>
        <dbReference type="ChEBI" id="CHEBI:58476"/>
        <dbReference type="EC" id="4.1.1.5"/>
    </reaction>
</comment>
<dbReference type="AlphaFoldDB" id="K9B5M5"/>
<comment type="caution">
    <text evidence="10">The sequence shown here is derived from an EMBL/GenBank/DDBJ whole genome shotgun (WGS) entry which is preliminary data.</text>
</comment>
<accession>K9B5M5</accession>
<gene>
    <name evidence="10" type="ORF">C273_02648</name>
</gene>
<dbReference type="eggNOG" id="COG3527">
    <property type="taxonomic scope" value="Bacteria"/>
</dbReference>
<evidence type="ECO:0000256" key="4">
    <source>
        <dbReference type="ARBA" id="ARBA00013204"/>
    </source>
</evidence>
<dbReference type="PATRIC" id="fig|1229783.3.peg.537"/>
<evidence type="ECO:0000256" key="7">
    <source>
        <dbReference type="ARBA" id="ARBA00023061"/>
    </source>
</evidence>
<dbReference type="Gene3D" id="3.30.1330.80">
    <property type="entry name" value="Hypothetical protein, similar to alpha- acetolactate decarboxylase, domain 2"/>
    <property type="match status" value="2"/>
</dbReference>
<dbReference type="GO" id="GO:0047605">
    <property type="term" value="F:acetolactate decarboxylase activity"/>
    <property type="evidence" value="ECO:0007669"/>
    <property type="project" value="UniProtKB-UniRule"/>
</dbReference>
<dbReference type="SUPFAM" id="SSF117856">
    <property type="entry name" value="AF0104/ALDC/Ptd012-like"/>
    <property type="match status" value="1"/>
</dbReference>
<dbReference type="EMBL" id="AMSQ01000003">
    <property type="protein sequence ID" value="EKU50132.1"/>
    <property type="molecule type" value="Genomic_DNA"/>
</dbReference>
<dbReference type="PANTHER" id="PTHR35524">
    <property type="entry name" value="ALPHA-ACETOLACTATE DECARBOXYLASE"/>
    <property type="match status" value="1"/>
</dbReference>
<evidence type="ECO:0000256" key="9">
    <source>
        <dbReference type="PIRNR" id="PIRNR001332"/>
    </source>
</evidence>
<keyword evidence="8 9" id="KW-0456">Lyase</keyword>
<evidence type="ECO:0000256" key="8">
    <source>
        <dbReference type="ARBA" id="ARBA00023239"/>
    </source>
</evidence>
<keyword evidence="11" id="KW-1185">Reference proteome</keyword>
<evidence type="ECO:0000256" key="3">
    <source>
        <dbReference type="ARBA" id="ARBA00007106"/>
    </source>
</evidence>
<keyword evidence="7 9" id="KW-0005">Acetoin biosynthesis</keyword>
<dbReference type="OrthoDB" id="8612680at2"/>
<dbReference type="EC" id="4.1.1.5" evidence="4 9"/>
<name>K9B5M5_9STAP</name>
<dbReference type="Pfam" id="PF03306">
    <property type="entry name" value="AAL_decarboxy"/>
    <property type="match status" value="1"/>
</dbReference>
<dbReference type="NCBIfam" id="TIGR01252">
    <property type="entry name" value="acetolac_decarb"/>
    <property type="match status" value="1"/>
</dbReference>
<dbReference type="UniPathway" id="UPA00626">
    <property type="reaction ID" value="UER00678"/>
</dbReference>
<dbReference type="CDD" id="cd17299">
    <property type="entry name" value="acetolactate_decarboxylase"/>
    <property type="match status" value="1"/>
</dbReference>
<dbReference type="Proteomes" id="UP000009885">
    <property type="component" value="Unassembled WGS sequence"/>
</dbReference>
<dbReference type="PIRSF" id="PIRSF001332">
    <property type="entry name" value="Acetolac_decarb"/>
    <property type="match status" value="1"/>
</dbReference>
<evidence type="ECO:0000313" key="11">
    <source>
        <dbReference type="Proteomes" id="UP000009885"/>
    </source>
</evidence>
<protein>
    <recommendedName>
        <fullName evidence="5 9">Alpha-acetolactate decarboxylase</fullName>
        <ecNumber evidence="4 9">4.1.1.5</ecNumber>
    </recommendedName>
</protein>
<reference evidence="10 11" key="1">
    <citation type="journal article" date="2013" name="Genome Announc.">
        <title>Genome Sequence of Staphylococcus massiliensis Strain S46, Isolated from the Surface of Healthy Human Skin.</title>
        <authorList>
            <person name="Srivastav R."/>
            <person name="Singh A."/>
            <person name="Jangir P.K."/>
            <person name="Kumari C."/>
            <person name="Muduli S."/>
            <person name="Sharma R."/>
        </authorList>
    </citation>
    <scope>NUCLEOTIDE SEQUENCE [LARGE SCALE GENOMIC DNA]</scope>
    <source>
        <strain evidence="10 11">S46</strain>
    </source>
</reference>
<dbReference type="InterPro" id="IPR005128">
    <property type="entry name" value="Acetolactate_a_deCO2ase"/>
</dbReference>
<organism evidence="10 11">
    <name type="scientific">Staphylococcus massiliensis S46</name>
    <dbReference type="NCBI Taxonomy" id="1229783"/>
    <lineage>
        <taxon>Bacteria</taxon>
        <taxon>Bacillati</taxon>
        <taxon>Bacillota</taxon>
        <taxon>Bacilli</taxon>
        <taxon>Bacillales</taxon>
        <taxon>Staphylococcaceae</taxon>
        <taxon>Staphylococcus</taxon>
    </lineage>
</organism>
<dbReference type="GO" id="GO:0045151">
    <property type="term" value="P:acetoin biosynthetic process"/>
    <property type="evidence" value="ECO:0007669"/>
    <property type="project" value="UniProtKB-UniRule"/>
</dbReference>
<dbReference type="RefSeq" id="WP_009382378.1">
    <property type="nucleotide sequence ID" value="NZ_AMSQ01000003.1"/>
</dbReference>
<evidence type="ECO:0000256" key="1">
    <source>
        <dbReference type="ARBA" id="ARBA00001784"/>
    </source>
</evidence>
<evidence type="ECO:0000256" key="2">
    <source>
        <dbReference type="ARBA" id="ARBA00005170"/>
    </source>
</evidence>
<comment type="pathway">
    <text evidence="2 9">Polyol metabolism; (R,R)-butane-2,3-diol biosynthesis; (R,R)-butane-2,3-diol from pyruvate: step 2/3.</text>
</comment>
<keyword evidence="6 9" id="KW-0210">Decarboxylase</keyword>
<proteinExistence type="inferred from homology"/>
<dbReference type="STRING" id="1229783.C273_02648"/>
<evidence type="ECO:0000313" key="10">
    <source>
        <dbReference type="EMBL" id="EKU50132.1"/>
    </source>
</evidence>